<organism evidence="2 3">
    <name type="scientific">Periconia macrospinosa</name>
    <dbReference type="NCBI Taxonomy" id="97972"/>
    <lineage>
        <taxon>Eukaryota</taxon>
        <taxon>Fungi</taxon>
        <taxon>Dikarya</taxon>
        <taxon>Ascomycota</taxon>
        <taxon>Pezizomycotina</taxon>
        <taxon>Dothideomycetes</taxon>
        <taxon>Pleosporomycetidae</taxon>
        <taxon>Pleosporales</taxon>
        <taxon>Massarineae</taxon>
        <taxon>Periconiaceae</taxon>
        <taxon>Periconia</taxon>
    </lineage>
</organism>
<name>A0A2V1CWJ2_9PLEO</name>
<sequence length="109" mass="12568">MLPEGCRCGFEMQDYFAQHYCESHFGSGSSNIKQPLCLAPSPHFSGEEYPEQKKAEASQKSGCQTTYNQIMATIKDNMKNLDENTERLEDIRKRLVAWSQRQDECILRN</sequence>
<dbReference type="EMBL" id="KZ806720">
    <property type="protein sequence ID" value="PVH90100.1"/>
    <property type="molecule type" value="Genomic_DNA"/>
</dbReference>
<feature type="coiled-coil region" evidence="1">
    <location>
        <begin position="71"/>
        <end position="101"/>
    </location>
</feature>
<gene>
    <name evidence="2" type="ORF">DM02DRAFT_665533</name>
</gene>
<accession>A0A2V1CWJ2</accession>
<evidence type="ECO:0000313" key="3">
    <source>
        <dbReference type="Proteomes" id="UP000244855"/>
    </source>
</evidence>
<protein>
    <submittedName>
        <fullName evidence="2">Uncharacterized protein</fullName>
    </submittedName>
</protein>
<keyword evidence="1" id="KW-0175">Coiled coil</keyword>
<proteinExistence type="predicted"/>
<keyword evidence="3" id="KW-1185">Reference proteome</keyword>
<dbReference type="Proteomes" id="UP000244855">
    <property type="component" value="Unassembled WGS sequence"/>
</dbReference>
<dbReference type="AlphaFoldDB" id="A0A2V1CWJ2"/>
<evidence type="ECO:0000256" key="1">
    <source>
        <dbReference type="SAM" id="Coils"/>
    </source>
</evidence>
<evidence type="ECO:0000313" key="2">
    <source>
        <dbReference type="EMBL" id="PVH90100.1"/>
    </source>
</evidence>
<reference evidence="2 3" key="1">
    <citation type="journal article" date="2018" name="Sci. Rep.">
        <title>Comparative genomics provides insights into the lifestyle and reveals functional heterogeneity of dark septate endophytic fungi.</title>
        <authorList>
            <person name="Knapp D.G."/>
            <person name="Nemeth J.B."/>
            <person name="Barry K."/>
            <person name="Hainaut M."/>
            <person name="Henrissat B."/>
            <person name="Johnson J."/>
            <person name="Kuo A."/>
            <person name="Lim J.H.P."/>
            <person name="Lipzen A."/>
            <person name="Nolan M."/>
            <person name="Ohm R.A."/>
            <person name="Tamas L."/>
            <person name="Grigoriev I.V."/>
            <person name="Spatafora J.W."/>
            <person name="Nagy L.G."/>
            <person name="Kovacs G.M."/>
        </authorList>
    </citation>
    <scope>NUCLEOTIDE SEQUENCE [LARGE SCALE GENOMIC DNA]</scope>
    <source>
        <strain evidence="2 3">DSE2036</strain>
    </source>
</reference>